<sequence>MTEQAKYMLEFLVRNYDNLVTYHLNQDDKIYLGDKENKVCRFCGKDKTETSFSNVSHAIPELIGNKKLIAHYECDVCNEKFSKMLESHFGNYMNLWHTIAQVKGKRKIPSFKTVNDKSRIDIKDTVKIEDYQDDSIVKIDEENKTISITAKRRSYVPIAVYKTLTKMALTIMPEDELSKFKNTMAWINEEDHSNSPYELKQLKVLFSFAPGIRPFPFVSCMLFKRKPDNVDTVPYMQFLVAYSNFAFQIFIPLCIEDKTLQGSEIKMTYVPTPLDINGAKLTRRQLDMHSKEKLKDEEETVTIGFNEMIEQDLTDNNE</sequence>
<evidence type="ECO:0000313" key="3">
    <source>
        <dbReference type="Proteomes" id="UP000245489"/>
    </source>
</evidence>
<dbReference type="GO" id="GO:0004519">
    <property type="term" value="F:endonuclease activity"/>
    <property type="evidence" value="ECO:0007669"/>
    <property type="project" value="UniProtKB-KW"/>
</dbReference>
<dbReference type="AlphaFoldDB" id="A0A316DHB4"/>
<comment type="caution">
    <text evidence="2">The sequence shown here is derived from an EMBL/GenBank/DDBJ whole genome shotgun (WGS) entry which is preliminary data.</text>
</comment>
<dbReference type="RefSeq" id="WP_109745585.1">
    <property type="nucleotide sequence ID" value="NZ_QGGO01000050.1"/>
</dbReference>
<evidence type="ECO:0000313" key="2">
    <source>
        <dbReference type="EMBL" id="PWK16629.1"/>
    </source>
</evidence>
<reference evidence="2 3" key="1">
    <citation type="submission" date="2018-05" db="EMBL/GenBank/DDBJ databases">
        <title>Genomic Encyclopedia of Archaeal and Bacterial Type Strains, Phase II (KMG-II): from individual species to whole genera.</title>
        <authorList>
            <person name="Goeker M."/>
        </authorList>
    </citation>
    <scope>NUCLEOTIDE SEQUENCE [LARGE SCALE GENOMIC DNA]</scope>
    <source>
        <strain evidence="2 3">DSM 22214</strain>
    </source>
</reference>
<dbReference type="OrthoDB" id="255953at2"/>
<dbReference type="InterPro" id="IPR029471">
    <property type="entry name" value="HNH_5"/>
</dbReference>
<name>A0A316DHB4_9BACT</name>
<keyword evidence="2" id="KW-0255">Endonuclease</keyword>
<protein>
    <submittedName>
        <fullName evidence="2">HNH endonuclease</fullName>
    </submittedName>
</protein>
<gene>
    <name evidence="2" type="ORF">LV89_04891</name>
</gene>
<evidence type="ECO:0000259" key="1">
    <source>
        <dbReference type="Pfam" id="PF14279"/>
    </source>
</evidence>
<proteinExistence type="predicted"/>
<keyword evidence="2" id="KW-0540">Nuclease</keyword>
<dbReference type="EMBL" id="QGGO01000050">
    <property type="protein sequence ID" value="PWK16629.1"/>
    <property type="molecule type" value="Genomic_DNA"/>
</dbReference>
<keyword evidence="2" id="KW-0378">Hydrolase</keyword>
<feature type="domain" description="HNH endonuclease 5" evidence="1">
    <location>
        <begin position="40"/>
        <end position="91"/>
    </location>
</feature>
<dbReference type="Proteomes" id="UP000245489">
    <property type="component" value="Unassembled WGS sequence"/>
</dbReference>
<dbReference type="Pfam" id="PF14279">
    <property type="entry name" value="HNH_5"/>
    <property type="match status" value="1"/>
</dbReference>
<organism evidence="2 3">
    <name type="scientific">Arcicella aurantiaca</name>
    <dbReference type="NCBI Taxonomy" id="591202"/>
    <lineage>
        <taxon>Bacteria</taxon>
        <taxon>Pseudomonadati</taxon>
        <taxon>Bacteroidota</taxon>
        <taxon>Cytophagia</taxon>
        <taxon>Cytophagales</taxon>
        <taxon>Flectobacillaceae</taxon>
        <taxon>Arcicella</taxon>
    </lineage>
</organism>
<keyword evidence="3" id="KW-1185">Reference proteome</keyword>
<accession>A0A316DHB4</accession>